<gene>
    <name evidence="8" type="ORF">SELMODRAFT_84077</name>
</gene>
<keyword evidence="9" id="KW-1185">Reference proteome</keyword>
<dbReference type="KEGG" id="smo:SELMODRAFT_84077"/>
<dbReference type="Pfam" id="PF01569">
    <property type="entry name" value="PAP2"/>
    <property type="match status" value="1"/>
</dbReference>
<comment type="similarity">
    <text evidence="2">Belongs to the PA-phosphatase related phosphoesterase family.</text>
</comment>
<proteinExistence type="inferred from homology"/>
<feature type="transmembrane region" description="Helical" evidence="6">
    <location>
        <begin position="197"/>
        <end position="216"/>
    </location>
</feature>
<dbReference type="GO" id="GO:0016020">
    <property type="term" value="C:membrane"/>
    <property type="evidence" value="ECO:0000318"/>
    <property type="project" value="GO_Central"/>
</dbReference>
<dbReference type="InParanoid" id="D8R3S5"/>
<dbReference type="GO" id="GO:0006644">
    <property type="term" value="P:phospholipid metabolic process"/>
    <property type="evidence" value="ECO:0000318"/>
    <property type="project" value="GO_Central"/>
</dbReference>
<name>D8R3S5_SELML</name>
<dbReference type="Gene3D" id="1.20.144.10">
    <property type="entry name" value="Phosphatidic acid phosphatase type 2/haloperoxidase"/>
    <property type="match status" value="1"/>
</dbReference>
<evidence type="ECO:0000259" key="7">
    <source>
        <dbReference type="SMART" id="SM00014"/>
    </source>
</evidence>
<dbReference type="EMBL" id="GL377571">
    <property type="protein sequence ID" value="EFJ33338.1"/>
    <property type="molecule type" value="Genomic_DNA"/>
</dbReference>
<evidence type="ECO:0000256" key="5">
    <source>
        <dbReference type="ARBA" id="ARBA00023136"/>
    </source>
</evidence>
<dbReference type="GO" id="GO:0046839">
    <property type="term" value="P:phospholipid dephosphorylation"/>
    <property type="evidence" value="ECO:0000318"/>
    <property type="project" value="GO_Central"/>
</dbReference>
<keyword evidence="4 6" id="KW-1133">Transmembrane helix</keyword>
<accession>D8R3S5</accession>
<dbReference type="HOGENOM" id="CLU_021458_5_1_1"/>
<dbReference type="PANTHER" id="PTHR10165">
    <property type="entry name" value="LIPID PHOSPHATE PHOSPHATASE"/>
    <property type="match status" value="1"/>
</dbReference>
<dbReference type="OMA" id="SHAYDWA"/>
<dbReference type="STRING" id="88036.D8R3S5"/>
<organism evidence="9">
    <name type="scientific">Selaginella moellendorffii</name>
    <name type="common">Spikemoss</name>
    <dbReference type="NCBI Taxonomy" id="88036"/>
    <lineage>
        <taxon>Eukaryota</taxon>
        <taxon>Viridiplantae</taxon>
        <taxon>Streptophyta</taxon>
        <taxon>Embryophyta</taxon>
        <taxon>Tracheophyta</taxon>
        <taxon>Lycopodiopsida</taxon>
        <taxon>Selaginellales</taxon>
        <taxon>Selaginellaceae</taxon>
        <taxon>Selaginella</taxon>
    </lineage>
</organism>
<feature type="domain" description="Phosphatidic acid phosphatase type 2/haloperoxidase" evidence="7">
    <location>
        <begin position="102"/>
        <end position="244"/>
    </location>
</feature>
<evidence type="ECO:0000313" key="9">
    <source>
        <dbReference type="Proteomes" id="UP000001514"/>
    </source>
</evidence>
<feature type="transmembrane region" description="Helical" evidence="6">
    <location>
        <begin position="67"/>
        <end position="88"/>
    </location>
</feature>
<dbReference type="eggNOG" id="KOG3030">
    <property type="taxonomic scope" value="Eukaryota"/>
</dbReference>
<dbReference type="CDD" id="cd03390">
    <property type="entry name" value="PAP2_containing_1_like"/>
    <property type="match status" value="1"/>
</dbReference>
<evidence type="ECO:0000313" key="8">
    <source>
        <dbReference type="EMBL" id="EFJ33338.1"/>
    </source>
</evidence>
<dbReference type="OrthoDB" id="10030083at2759"/>
<dbReference type="SMART" id="SM00014">
    <property type="entry name" value="acidPPc"/>
    <property type="match status" value="1"/>
</dbReference>
<dbReference type="PANTHER" id="PTHR10165:SF203">
    <property type="entry name" value="LIPID PHOSPHATE PHOSPHATASE 3, CHLOROPLASTIC-RELATED"/>
    <property type="match status" value="1"/>
</dbReference>
<protein>
    <recommendedName>
        <fullName evidence="7">Phosphatidic acid phosphatase type 2/haloperoxidase domain-containing protein</fullName>
    </recommendedName>
</protein>
<comment type="subcellular location">
    <subcellularLocation>
        <location evidence="1">Membrane</location>
        <topology evidence="1">Multi-pass membrane protein</topology>
    </subcellularLocation>
</comment>
<evidence type="ECO:0000256" key="2">
    <source>
        <dbReference type="ARBA" id="ARBA00008816"/>
    </source>
</evidence>
<sequence length="245" mass="27627">MPLLDTPSPRISCRASFLELARRHILDWIVVVFLGGAFYGLHVLHPFQRFVGKYMLDDLRYPMKSSTVSFVYVPVISLAVPALIFLCFHAYKRDPRDLHHALLGLAFSLAIAGVVTNAIKVSVGRPRPDFFWRCFPDGVEIYTAIGEVLCTGDEAVIRDGHKSFPSGHASWCFAGLGYLSLYFAGKLQLFDHRREGQMWKFLIPFAPLAVAAYVSISRLEDYKHHWEDVCVAALIGTLAYTSYDH</sequence>
<dbReference type="InterPro" id="IPR036938">
    <property type="entry name" value="PAP2/HPO_sf"/>
</dbReference>
<keyword evidence="3 6" id="KW-0812">Transmembrane</keyword>
<dbReference type="InterPro" id="IPR000326">
    <property type="entry name" value="PAP2/HPO"/>
</dbReference>
<dbReference type="GO" id="GO:0008195">
    <property type="term" value="F:phosphatidate phosphatase activity"/>
    <property type="evidence" value="ECO:0000318"/>
    <property type="project" value="GO_Central"/>
</dbReference>
<evidence type="ECO:0000256" key="1">
    <source>
        <dbReference type="ARBA" id="ARBA00004141"/>
    </source>
</evidence>
<evidence type="ECO:0000256" key="6">
    <source>
        <dbReference type="SAM" id="Phobius"/>
    </source>
</evidence>
<evidence type="ECO:0000256" key="4">
    <source>
        <dbReference type="ARBA" id="ARBA00022989"/>
    </source>
</evidence>
<dbReference type="Gramene" id="EFJ33338">
    <property type="protein sequence ID" value="EFJ33338"/>
    <property type="gene ID" value="SELMODRAFT_84077"/>
</dbReference>
<dbReference type="InterPro" id="IPR043216">
    <property type="entry name" value="PAP-like"/>
</dbReference>
<dbReference type="AlphaFoldDB" id="D8R3S5"/>
<feature type="transmembrane region" description="Helical" evidence="6">
    <location>
        <begin position="100"/>
        <end position="119"/>
    </location>
</feature>
<reference evidence="8 9" key="1">
    <citation type="journal article" date="2011" name="Science">
        <title>The Selaginella genome identifies genetic changes associated with the evolution of vascular plants.</title>
        <authorList>
            <person name="Banks J.A."/>
            <person name="Nishiyama T."/>
            <person name="Hasebe M."/>
            <person name="Bowman J.L."/>
            <person name="Gribskov M."/>
            <person name="dePamphilis C."/>
            <person name="Albert V.A."/>
            <person name="Aono N."/>
            <person name="Aoyama T."/>
            <person name="Ambrose B.A."/>
            <person name="Ashton N.W."/>
            <person name="Axtell M.J."/>
            <person name="Barker E."/>
            <person name="Barker M.S."/>
            <person name="Bennetzen J.L."/>
            <person name="Bonawitz N.D."/>
            <person name="Chapple C."/>
            <person name="Cheng C."/>
            <person name="Correa L.G."/>
            <person name="Dacre M."/>
            <person name="DeBarry J."/>
            <person name="Dreyer I."/>
            <person name="Elias M."/>
            <person name="Engstrom E.M."/>
            <person name="Estelle M."/>
            <person name="Feng L."/>
            <person name="Finet C."/>
            <person name="Floyd S.K."/>
            <person name="Frommer W.B."/>
            <person name="Fujita T."/>
            <person name="Gramzow L."/>
            <person name="Gutensohn M."/>
            <person name="Harholt J."/>
            <person name="Hattori M."/>
            <person name="Heyl A."/>
            <person name="Hirai T."/>
            <person name="Hiwatashi Y."/>
            <person name="Ishikawa M."/>
            <person name="Iwata M."/>
            <person name="Karol K.G."/>
            <person name="Koehler B."/>
            <person name="Kolukisaoglu U."/>
            <person name="Kubo M."/>
            <person name="Kurata T."/>
            <person name="Lalonde S."/>
            <person name="Li K."/>
            <person name="Li Y."/>
            <person name="Litt A."/>
            <person name="Lyons E."/>
            <person name="Manning G."/>
            <person name="Maruyama T."/>
            <person name="Michael T.P."/>
            <person name="Mikami K."/>
            <person name="Miyazaki S."/>
            <person name="Morinaga S."/>
            <person name="Murata T."/>
            <person name="Mueller-Roeber B."/>
            <person name="Nelson D.R."/>
            <person name="Obara M."/>
            <person name="Oguri Y."/>
            <person name="Olmstead R.G."/>
            <person name="Onodera N."/>
            <person name="Petersen B.L."/>
            <person name="Pils B."/>
            <person name="Prigge M."/>
            <person name="Rensing S.A."/>
            <person name="Riano-Pachon D.M."/>
            <person name="Roberts A.W."/>
            <person name="Sato Y."/>
            <person name="Scheller H.V."/>
            <person name="Schulz B."/>
            <person name="Schulz C."/>
            <person name="Shakirov E.V."/>
            <person name="Shibagaki N."/>
            <person name="Shinohara N."/>
            <person name="Shippen D.E."/>
            <person name="Soerensen I."/>
            <person name="Sotooka R."/>
            <person name="Sugimoto N."/>
            <person name="Sugita M."/>
            <person name="Sumikawa N."/>
            <person name="Tanurdzic M."/>
            <person name="Theissen G."/>
            <person name="Ulvskov P."/>
            <person name="Wakazuki S."/>
            <person name="Weng J.K."/>
            <person name="Willats W.W."/>
            <person name="Wipf D."/>
            <person name="Wolf P.G."/>
            <person name="Yang L."/>
            <person name="Zimmer A.D."/>
            <person name="Zhu Q."/>
            <person name="Mitros T."/>
            <person name="Hellsten U."/>
            <person name="Loque D."/>
            <person name="Otillar R."/>
            <person name="Salamov A."/>
            <person name="Schmutz J."/>
            <person name="Shapiro H."/>
            <person name="Lindquist E."/>
            <person name="Lucas S."/>
            <person name="Rokhsar D."/>
            <person name="Grigoriev I.V."/>
        </authorList>
    </citation>
    <scope>NUCLEOTIDE SEQUENCE [LARGE SCALE GENOMIC DNA]</scope>
</reference>
<feature type="transmembrane region" description="Helical" evidence="6">
    <location>
        <begin position="25"/>
        <end position="47"/>
    </location>
</feature>
<dbReference type="Proteomes" id="UP000001514">
    <property type="component" value="Unassembled WGS sequence"/>
</dbReference>
<dbReference type="SUPFAM" id="SSF48317">
    <property type="entry name" value="Acid phosphatase/Vanadium-dependent haloperoxidase"/>
    <property type="match status" value="1"/>
</dbReference>
<feature type="transmembrane region" description="Helical" evidence="6">
    <location>
        <begin position="168"/>
        <end position="185"/>
    </location>
</feature>
<keyword evidence="5 6" id="KW-0472">Membrane</keyword>
<evidence type="ECO:0000256" key="3">
    <source>
        <dbReference type="ARBA" id="ARBA00022692"/>
    </source>
</evidence>